<feature type="transmembrane region" description="Helical" evidence="9">
    <location>
        <begin position="302"/>
        <end position="321"/>
    </location>
</feature>
<accession>A0A8S4A433</accession>
<evidence type="ECO:0000256" key="3">
    <source>
        <dbReference type="ARBA" id="ARBA00022692"/>
    </source>
</evidence>
<feature type="transmembrane region" description="Helical" evidence="9">
    <location>
        <begin position="95"/>
        <end position="118"/>
    </location>
</feature>
<feature type="transmembrane region" description="Helical" evidence="9">
    <location>
        <begin position="189"/>
        <end position="218"/>
    </location>
</feature>
<evidence type="ECO:0000256" key="2">
    <source>
        <dbReference type="ARBA" id="ARBA00022475"/>
    </source>
</evidence>
<dbReference type="OrthoDB" id="6088752at2759"/>
<dbReference type="GO" id="GO:0005886">
    <property type="term" value="C:plasma membrane"/>
    <property type="evidence" value="ECO:0007669"/>
    <property type="project" value="UniProtKB-SubCell"/>
</dbReference>
<feature type="transmembrane region" description="Helical" evidence="9">
    <location>
        <begin position="139"/>
        <end position="162"/>
    </location>
</feature>
<organism evidence="11 12">
    <name type="scientific">Candidula unifasciata</name>
    <dbReference type="NCBI Taxonomy" id="100452"/>
    <lineage>
        <taxon>Eukaryota</taxon>
        <taxon>Metazoa</taxon>
        <taxon>Spiralia</taxon>
        <taxon>Lophotrochozoa</taxon>
        <taxon>Mollusca</taxon>
        <taxon>Gastropoda</taxon>
        <taxon>Heterobranchia</taxon>
        <taxon>Euthyneura</taxon>
        <taxon>Panpulmonata</taxon>
        <taxon>Eupulmonata</taxon>
        <taxon>Stylommatophora</taxon>
        <taxon>Helicina</taxon>
        <taxon>Helicoidea</taxon>
        <taxon>Geomitridae</taxon>
        <taxon>Candidula</taxon>
    </lineage>
</organism>
<evidence type="ECO:0000259" key="10">
    <source>
        <dbReference type="PROSITE" id="PS50262"/>
    </source>
</evidence>
<dbReference type="Gene3D" id="1.20.1070.10">
    <property type="entry name" value="Rhodopsin 7-helix transmembrane proteins"/>
    <property type="match status" value="1"/>
</dbReference>
<keyword evidence="7" id="KW-0675">Receptor</keyword>
<evidence type="ECO:0000256" key="8">
    <source>
        <dbReference type="ARBA" id="ARBA00023224"/>
    </source>
</evidence>
<keyword evidence="3 9" id="KW-0812">Transmembrane</keyword>
<protein>
    <recommendedName>
        <fullName evidence="10">G-protein coupled receptors family 1 profile domain-containing protein</fullName>
    </recommendedName>
</protein>
<feature type="transmembrane region" description="Helical" evidence="9">
    <location>
        <begin position="48"/>
        <end position="75"/>
    </location>
</feature>
<dbReference type="PANTHER" id="PTHR24230">
    <property type="entry name" value="G-PROTEIN COUPLED RECEPTOR"/>
    <property type="match status" value="1"/>
</dbReference>
<keyword evidence="2" id="KW-1003">Cell membrane</keyword>
<feature type="domain" description="G-protein coupled receptors family 1 profile" evidence="10">
    <location>
        <begin position="31"/>
        <end position="318"/>
    </location>
</feature>
<keyword evidence="5" id="KW-0297">G-protein coupled receptor</keyword>
<gene>
    <name evidence="11" type="ORF">CUNI_LOCUS18729</name>
</gene>
<keyword evidence="4 9" id="KW-1133">Transmembrane helix</keyword>
<evidence type="ECO:0000256" key="9">
    <source>
        <dbReference type="SAM" id="Phobius"/>
    </source>
</evidence>
<evidence type="ECO:0000256" key="4">
    <source>
        <dbReference type="ARBA" id="ARBA00022989"/>
    </source>
</evidence>
<dbReference type="InterPro" id="IPR017452">
    <property type="entry name" value="GPCR_Rhodpsn_7TM"/>
</dbReference>
<evidence type="ECO:0000256" key="5">
    <source>
        <dbReference type="ARBA" id="ARBA00023040"/>
    </source>
</evidence>
<dbReference type="SUPFAM" id="SSF81321">
    <property type="entry name" value="Family A G protein-coupled receptor-like"/>
    <property type="match status" value="1"/>
</dbReference>
<keyword evidence="6 9" id="KW-0472">Membrane</keyword>
<dbReference type="GO" id="GO:0008528">
    <property type="term" value="F:G protein-coupled peptide receptor activity"/>
    <property type="evidence" value="ECO:0007669"/>
    <property type="project" value="TreeGrafter"/>
</dbReference>
<evidence type="ECO:0000256" key="7">
    <source>
        <dbReference type="ARBA" id="ARBA00023170"/>
    </source>
</evidence>
<keyword evidence="12" id="KW-1185">Reference proteome</keyword>
<feature type="transmembrane region" description="Helical" evidence="9">
    <location>
        <begin position="12"/>
        <end position="36"/>
    </location>
</feature>
<dbReference type="PANTHER" id="PTHR24230:SF75">
    <property type="entry name" value="RELAXIN FAMILY PEPTIDE RECEPTOR 3"/>
    <property type="match status" value="1"/>
</dbReference>
<dbReference type="PROSITE" id="PS50262">
    <property type="entry name" value="G_PROTEIN_RECEP_F1_2"/>
    <property type="match status" value="1"/>
</dbReference>
<reference evidence="11" key="1">
    <citation type="submission" date="2021-04" db="EMBL/GenBank/DDBJ databases">
        <authorList>
            <consortium name="Molecular Ecology Group"/>
        </authorList>
    </citation>
    <scope>NUCLEOTIDE SEQUENCE</scope>
</reference>
<dbReference type="InterPro" id="IPR000276">
    <property type="entry name" value="GPCR_Rhodpsn"/>
</dbReference>
<dbReference type="Proteomes" id="UP000678393">
    <property type="component" value="Unassembled WGS sequence"/>
</dbReference>
<sequence length="333" mass="37565">MPGIIDETQFSILEMAACVSFTIFALLGIISNVINIKTFIAMGLKDSVTVSFLALSLFDLAYLVSTFCCTIALSFNVIEISYYEHFPIEPFGVHVFFGHVVILINVTNTLTTTFIAVARCMCVAKPLHFKHSFTVKRTVIVMSGFAVFALAIYTPLLAYMGMVERLDTKTNRSRPSLWLSPHKDSIKNIVWTLIQTVLPVVTEFIVLLCIAVMINSLLAASKFRQASKIPVGNKEGNTGSFNDSSDKLSGKDIRVVKQVTLISVMYIVCNTPKVVISLVSFIEGEFSLRQRYNNLYVCINYFRMHFEIINASINTFVYYMYNRKFKDTLSWKC</sequence>
<keyword evidence="8" id="KW-0807">Transducer</keyword>
<comment type="subcellular location">
    <subcellularLocation>
        <location evidence="1">Cell membrane</location>
        <topology evidence="1">Multi-pass membrane protein</topology>
    </subcellularLocation>
</comment>
<comment type="caution">
    <text evidence="11">The sequence shown here is derived from an EMBL/GenBank/DDBJ whole genome shotgun (WGS) entry which is preliminary data.</text>
</comment>
<dbReference type="GO" id="GO:0007218">
    <property type="term" value="P:neuropeptide signaling pathway"/>
    <property type="evidence" value="ECO:0007669"/>
    <property type="project" value="TreeGrafter"/>
</dbReference>
<proteinExistence type="predicted"/>
<dbReference type="Pfam" id="PF00001">
    <property type="entry name" value="7tm_1"/>
    <property type="match status" value="1"/>
</dbReference>
<evidence type="ECO:0000313" key="11">
    <source>
        <dbReference type="EMBL" id="CAG5133171.1"/>
    </source>
</evidence>
<evidence type="ECO:0000313" key="12">
    <source>
        <dbReference type="Proteomes" id="UP000678393"/>
    </source>
</evidence>
<evidence type="ECO:0000256" key="6">
    <source>
        <dbReference type="ARBA" id="ARBA00023136"/>
    </source>
</evidence>
<evidence type="ECO:0000256" key="1">
    <source>
        <dbReference type="ARBA" id="ARBA00004651"/>
    </source>
</evidence>
<dbReference type="EMBL" id="CAJHNH020005989">
    <property type="protein sequence ID" value="CAG5133171.1"/>
    <property type="molecule type" value="Genomic_DNA"/>
</dbReference>
<dbReference type="AlphaFoldDB" id="A0A8S4A433"/>
<name>A0A8S4A433_9EUPU</name>